<dbReference type="PRINTS" id="PR01021">
    <property type="entry name" value="OMPADOMAIN"/>
</dbReference>
<accession>A0A0N9W2Y7</accession>
<dbReference type="AlphaFoldDB" id="A0A0N9W2Y7"/>
<feature type="chain" id="PRO_5006039800" description="OmpA-like domain-containing protein" evidence="5">
    <location>
        <begin position="24"/>
        <end position="153"/>
    </location>
</feature>
<dbReference type="Gene3D" id="3.30.1330.60">
    <property type="entry name" value="OmpA-like domain"/>
    <property type="match status" value="1"/>
</dbReference>
<dbReference type="Proteomes" id="UP000064939">
    <property type="component" value="Chromosome"/>
</dbReference>
<evidence type="ECO:0000313" key="8">
    <source>
        <dbReference type="Proteomes" id="UP000064939"/>
    </source>
</evidence>
<keyword evidence="5" id="KW-0732">Signal</keyword>
<reference evidence="7 8" key="1">
    <citation type="journal article" date="2015" name="Int. J. Syst. Evol. Microbiol.">
        <title>Acinetobacter equi sp. nov. isolated from horse faeces.</title>
        <authorList>
            <person name="Poppel M.T."/>
            <person name="Skiebe E."/>
            <person name="Laue M."/>
            <person name="Bergmann H."/>
            <person name="Ebersberger I."/>
            <person name="Garn T."/>
            <person name="Fruth A."/>
            <person name="Baumgardt S."/>
            <person name="Busse H.J."/>
            <person name="Wilharm G."/>
        </authorList>
    </citation>
    <scope>NUCLEOTIDE SEQUENCE [LARGE SCALE GENOMIC DNA]</scope>
    <source>
        <strain evidence="7 8">114</strain>
    </source>
</reference>
<dbReference type="InterPro" id="IPR006665">
    <property type="entry name" value="OmpA-like"/>
</dbReference>
<proteinExistence type="predicted"/>
<dbReference type="InterPro" id="IPR036737">
    <property type="entry name" value="OmpA-like_sf"/>
</dbReference>
<dbReference type="EMBL" id="CP012808">
    <property type="protein sequence ID" value="ALH95364.1"/>
    <property type="molecule type" value="Genomic_DNA"/>
</dbReference>
<feature type="signal peptide" evidence="5">
    <location>
        <begin position="1"/>
        <end position="23"/>
    </location>
</feature>
<dbReference type="OrthoDB" id="1149075at2"/>
<keyword evidence="2 4" id="KW-0472">Membrane</keyword>
<name>A0A0N9W2Y7_9GAMM</name>
<dbReference type="PROSITE" id="PS51123">
    <property type="entry name" value="OMPA_2"/>
    <property type="match status" value="1"/>
</dbReference>
<evidence type="ECO:0000256" key="5">
    <source>
        <dbReference type="SAM" id="SignalP"/>
    </source>
</evidence>
<dbReference type="PROSITE" id="PS51257">
    <property type="entry name" value="PROKAR_LIPOPROTEIN"/>
    <property type="match status" value="1"/>
</dbReference>
<dbReference type="SUPFAM" id="SSF103088">
    <property type="entry name" value="OmpA-like"/>
    <property type="match status" value="1"/>
</dbReference>
<dbReference type="Pfam" id="PF00691">
    <property type="entry name" value="OmpA"/>
    <property type="match status" value="1"/>
</dbReference>
<comment type="subcellular location">
    <subcellularLocation>
        <location evidence="1">Cell outer membrane</location>
    </subcellularLocation>
</comment>
<keyword evidence="8" id="KW-1185">Reference proteome</keyword>
<dbReference type="PANTHER" id="PTHR30329">
    <property type="entry name" value="STATOR ELEMENT OF FLAGELLAR MOTOR COMPLEX"/>
    <property type="match status" value="1"/>
</dbReference>
<dbReference type="RefSeq" id="WP_054581256.1">
    <property type="nucleotide sequence ID" value="NZ_CP012808.1"/>
</dbReference>
<evidence type="ECO:0000256" key="1">
    <source>
        <dbReference type="ARBA" id="ARBA00004442"/>
    </source>
</evidence>
<dbReference type="PANTHER" id="PTHR30329:SF21">
    <property type="entry name" value="LIPOPROTEIN YIAD-RELATED"/>
    <property type="match status" value="1"/>
</dbReference>
<protein>
    <recommendedName>
        <fullName evidence="6">OmpA-like domain-containing protein</fullName>
    </recommendedName>
</protein>
<evidence type="ECO:0000256" key="2">
    <source>
        <dbReference type="ARBA" id="ARBA00023136"/>
    </source>
</evidence>
<dbReference type="InterPro" id="IPR050330">
    <property type="entry name" value="Bact_OuterMem_StrucFunc"/>
</dbReference>
<dbReference type="InterPro" id="IPR006664">
    <property type="entry name" value="OMP_bac"/>
</dbReference>
<evidence type="ECO:0000259" key="6">
    <source>
        <dbReference type="PROSITE" id="PS51123"/>
    </source>
</evidence>
<evidence type="ECO:0000256" key="4">
    <source>
        <dbReference type="PROSITE-ProRule" id="PRU00473"/>
    </source>
</evidence>
<gene>
    <name evidence="7" type="ORF">AOY20_07340</name>
</gene>
<dbReference type="KEGG" id="aei:AOY20_07340"/>
<feature type="domain" description="OmpA-like" evidence="6">
    <location>
        <begin position="36"/>
        <end position="153"/>
    </location>
</feature>
<evidence type="ECO:0000256" key="3">
    <source>
        <dbReference type="ARBA" id="ARBA00023237"/>
    </source>
</evidence>
<dbReference type="STRING" id="1324350.AOY20_07340"/>
<keyword evidence="3" id="KW-0998">Cell outer membrane</keyword>
<dbReference type="GO" id="GO:0009279">
    <property type="term" value="C:cell outer membrane"/>
    <property type="evidence" value="ECO:0007669"/>
    <property type="project" value="UniProtKB-SubCell"/>
</dbReference>
<evidence type="ECO:0000313" key="7">
    <source>
        <dbReference type="EMBL" id="ALH95364.1"/>
    </source>
</evidence>
<sequence length="153" mass="16498">MIKIIGLTSILALSLAMVGCTSAVKTTNVVDQKTASVMSALQNGVSLYFDTGSSYVEPKYDFYLKTAAHMLAAQPNLVIGLEGHADNVGQTGVNHRISNERAEAVKNKLVTEYNVNSDQIMTIGFGSAEPIKDNSTAEGRAQNRRVTIKIYSK</sequence>
<organism evidence="7 8">
    <name type="scientific">Acinetobacter equi</name>
    <dbReference type="NCBI Taxonomy" id="1324350"/>
    <lineage>
        <taxon>Bacteria</taxon>
        <taxon>Pseudomonadati</taxon>
        <taxon>Pseudomonadota</taxon>
        <taxon>Gammaproteobacteria</taxon>
        <taxon>Moraxellales</taxon>
        <taxon>Moraxellaceae</taxon>
        <taxon>Acinetobacter</taxon>
    </lineage>
</organism>
<dbReference type="CDD" id="cd07185">
    <property type="entry name" value="OmpA_C-like"/>
    <property type="match status" value="1"/>
</dbReference>